<evidence type="ECO:0000256" key="1">
    <source>
        <dbReference type="SAM" id="Phobius"/>
    </source>
</evidence>
<evidence type="ECO:0008006" key="4">
    <source>
        <dbReference type="Google" id="ProtNLM"/>
    </source>
</evidence>
<reference evidence="2" key="2">
    <citation type="submission" date="2022-09" db="EMBL/GenBank/DDBJ databases">
        <title>Biosynthetic gene clusters of Dactylosporangioum fulvum.</title>
        <authorList>
            <person name="Caradec T."/>
        </authorList>
    </citation>
    <scope>NUCLEOTIDE SEQUENCE</scope>
    <source>
        <strain evidence="2">NRRL B-16292</strain>
    </source>
</reference>
<feature type="transmembrane region" description="Helical" evidence="1">
    <location>
        <begin position="87"/>
        <end position="106"/>
    </location>
</feature>
<evidence type="ECO:0000313" key="2">
    <source>
        <dbReference type="EMBL" id="UWP84878.1"/>
    </source>
</evidence>
<dbReference type="RefSeq" id="WP_259862862.1">
    <property type="nucleotide sequence ID" value="NZ_BAAAST010000152.1"/>
</dbReference>
<accession>A0ABY5W481</accession>
<gene>
    <name evidence="2" type="ORF">Dfulv_11855</name>
</gene>
<feature type="transmembrane region" description="Helical" evidence="1">
    <location>
        <begin position="59"/>
        <end position="81"/>
    </location>
</feature>
<evidence type="ECO:0000313" key="3">
    <source>
        <dbReference type="Proteomes" id="UP001059617"/>
    </source>
</evidence>
<reference evidence="2" key="1">
    <citation type="submission" date="2021-04" db="EMBL/GenBank/DDBJ databases">
        <authorList>
            <person name="Hartkoorn R.C."/>
            <person name="Beaudoing E."/>
            <person name="Hot D."/>
        </authorList>
    </citation>
    <scope>NUCLEOTIDE SEQUENCE</scope>
    <source>
        <strain evidence="2">NRRL B-16292</strain>
    </source>
</reference>
<keyword evidence="1" id="KW-0472">Membrane</keyword>
<proteinExistence type="predicted"/>
<sequence length="166" mass="17190">MDEAAHGASLGGDAVRRRGADRVDGPAGLVEQRILPGRGFTAATGNPLPSLADEPTRRAALGTVLYLVLIALLSAGVAVLVRDTAGAITGMLGVLYVAPLAASLVSDPRWERRLHRFGPMDAGLAVQTTRHLTPPDIGPWAGLGVLALYAAVAVVLAVIVFEIRDA</sequence>
<dbReference type="EMBL" id="CP073720">
    <property type="protein sequence ID" value="UWP84878.1"/>
    <property type="molecule type" value="Genomic_DNA"/>
</dbReference>
<organism evidence="2 3">
    <name type="scientific">Dactylosporangium fulvum</name>
    <dbReference type="NCBI Taxonomy" id="53359"/>
    <lineage>
        <taxon>Bacteria</taxon>
        <taxon>Bacillati</taxon>
        <taxon>Actinomycetota</taxon>
        <taxon>Actinomycetes</taxon>
        <taxon>Micromonosporales</taxon>
        <taxon>Micromonosporaceae</taxon>
        <taxon>Dactylosporangium</taxon>
    </lineage>
</organism>
<dbReference type="Proteomes" id="UP001059617">
    <property type="component" value="Chromosome"/>
</dbReference>
<protein>
    <recommendedName>
        <fullName evidence="4">ABC transporter permease</fullName>
    </recommendedName>
</protein>
<keyword evidence="1" id="KW-0812">Transmembrane</keyword>
<name>A0ABY5W481_9ACTN</name>
<keyword evidence="3" id="KW-1185">Reference proteome</keyword>
<keyword evidence="1" id="KW-1133">Transmembrane helix</keyword>
<feature type="transmembrane region" description="Helical" evidence="1">
    <location>
        <begin position="140"/>
        <end position="161"/>
    </location>
</feature>